<evidence type="ECO:0000256" key="4">
    <source>
        <dbReference type="ARBA" id="ARBA00022692"/>
    </source>
</evidence>
<comment type="caution">
    <text evidence="9">The sequence shown here is derived from an EMBL/GenBank/DDBJ whole genome shotgun (WGS) entry which is preliminary data.</text>
</comment>
<dbReference type="AlphaFoldDB" id="A0A364V3E0"/>
<evidence type="ECO:0000256" key="6">
    <source>
        <dbReference type="ARBA" id="ARBA00023136"/>
    </source>
</evidence>
<dbReference type="Pfam" id="PF05423">
    <property type="entry name" value="Mycobact_memb"/>
    <property type="match status" value="1"/>
</dbReference>
<protein>
    <recommendedName>
        <fullName evidence="11">MmpS family membrane protein</fullName>
    </recommendedName>
</protein>
<keyword evidence="5 8" id="KW-1133">Transmembrane helix</keyword>
<feature type="compositionally biased region" description="Gly residues" evidence="7">
    <location>
        <begin position="69"/>
        <end position="83"/>
    </location>
</feature>
<feature type="compositionally biased region" description="Polar residues" evidence="7">
    <location>
        <begin position="19"/>
        <end position="31"/>
    </location>
</feature>
<gene>
    <name evidence="9" type="ORF">DLJ54_09940</name>
</gene>
<accession>A0A364V3E0</accession>
<keyword evidence="4 8" id="KW-0812">Transmembrane</keyword>
<keyword evidence="10" id="KW-1185">Reference proteome</keyword>
<evidence type="ECO:0000256" key="7">
    <source>
        <dbReference type="SAM" id="MobiDB-lite"/>
    </source>
</evidence>
<proteinExistence type="inferred from homology"/>
<reference evidence="9 10" key="1">
    <citation type="journal article" date="2018" name="Syst. Appl. Microbiol.">
        <title>Corynebacterium heidelbergense sp. nov., isolated from the preen glands of Egyptian geese (Alopochen aegyptiacus).</title>
        <authorList>
            <person name="Braun M.S."/>
            <person name="Wang E."/>
            <person name="Zimmermann S."/>
            <person name="Wink M."/>
        </authorList>
    </citation>
    <scope>NUCLEOTIDE SEQUENCE [LARGE SCALE GENOMIC DNA]</scope>
    <source>
        <strain evidence="9 10">647</strain>
    </source>
</reference>
<dbReference type="Gene3D" id="2.60.40.2880">
    <property type="entry name" value="MmpS1-5, C-terminal soluble domain"/>
    <property type="match status" value="1"/>
</dbReference>
<evidence type="ECO:0000256" key="5">
    <source>
        <dbReference type="ARBA" id="ARBA00022989"/>
    </source>
</evidence>
<keyword evidence="6 8" id="KW-0472">Membrane</keyword>
<name>A0A364V3E0_9CORY</name>
<evidence type="ECO:0000256" key="2">
    <source>
        <dbReference type="ARBA" id="ARBA00007531"/>
    </source>
</evidence>
<dbReference type="Proteomes" id="UP000251577">
    <property type="component" value="Unassembled WGS sequence"/>
</dbReference>
<feature type="transmembrane region" description="Helical" evidence="8">
    <location>
        <begin position="129"/>
        <end position="152"/>
    </location>
</feature>
<dbReference type="RefSeq" id="WP_113631526.1">
    <property type="nucleotide sequence ID" value="NZ_QHCV01000176.1"/>
</dbReference>
<feature type="region of interest" description="Disordered" evidence="7">
    <location>
        <begin position="1"/>
        <end position="109"/>
    </location>
</feature>
<keyword evidence="3" id="KW-1003">Cell membrane</keyword>
<organism evidence="9 10">
    <name type="scientific">Corynebacterium heidelbergense</name>
    <dbReference type="NCBI Taxonomy" id="2055947"/>
    <lineage>
        <taxon>Bacteria</taxon>
        <taxon>Bacillati</taxon>
        <taxon>Actinomycetota</taxon>
        <taxon>Actinomycetes</taxon>
        <taxon>Mycobacteriales</taxon>
        <taxon>Corynebacteriaceae</taxon>
        <taxon>Corynebacterium</taxon>
    </lineage>
</organism>
<evidence type="ECO:0000313" key="9">
    <source>
        <dbReference type="EMBL" id="RAV31144.1"/>
    </source>
</evidence>
<feature type="compositionally biased region" description="Basic and acidic residues" evidence="7">
    <location>
        <begin position="1"/>
        <end position="16"/>
    </location>
</feature>
<comment type="subcellular location">
    <subcellularLocation>
        <location evidence="1">Cell membrane</location>
    </subcellularLocation>
</comment>
<dbReference type="InterPro" id="IPR008693">
    <property type="entry name" value="MmpS"/>
</dbReference>
<feature type="compositionally biased region" description="Low complexity" evidence="7">
    <location>
        <begin position="84"/>
        <end position="109"/>
    </location>
</feature>
<evidence type="ECO:0008006" key="11">
    <source>
        <dbReference type="Google" id="ProtNLM"/>
    </source>
</evidence>
<evidence type="ECO:0000256" key="3">
    <source>
        <dbReference type="ARBA" id="ARBA00022475"/>
    </source>
</evidence>
<dbReference type="GO" id="GO:0005886">
    <property type="term" value="C:plasma membrane"/>
    <property type="evidence" value="ECO:0007669"/>
    <property type="project" value="UniProtKB-SubCell"/>
</dbReference>
<sequence length="260" mass="27326">MSQPHDPNRQPKDGGDNPHTGSDQYGENQYGGNRYGENQYGGHAQSGNEYRREPFSGNQYGHSRQSGEEYGGGYSQPGSGGHGQQAHGYPSSSGGQPQYGQAGQQHAQQVPYQGYPQGQQKKPWYKRPIIVVPLILLALFILALGSCIAFIGTAANEVDKQMSAEHKISYAVEGDAKDASVTYSAGQSNTSQDTGVAAGWTKEVTITGPLGATLTATNGMNDTGAVTCKILKDGNVISENTATGAFATATCSATDASLNK</sequence>
<dbReference type="EMBL" id="QHCV01000176">
    <property type="protein sequence ID" value="RAV31144.1"/>
    <property type="molecule type" value="Genomic_DNA"/>
</dbReference>
<evidence type="ECO:0000256" key="1">
    <source>
        <dbReference type="ARBA" id="ARBA00004236"/>
    </source>
</evidence>
<evidence type="ECO:0000256" key="8">
    <source>
        <dbReference type="SAM" id="Phobius"/>
    </source>
</evidence>
<comment type="similarity">
    <text evidence="2">Belongs to the MmpS family.</text>
</comment>
<evidence type="ECO:0000313" key="10">
    <source>
        <dbReference type="Proteomes" id="UP000251577"/>
    </source>
</evidence>
<dbReference type="InterPro" id="IPR038468">
    <property type="entry name" value="MmpS_C"/>
</dbReference>